<sequence>MLRPRHGKDATCSVSVASRRVKTVAGNGSHMLVRVPSHGRPNCSGDSRTSIGIASIVDTSSSHCIAFVDNNECRFRRKTAPSLPQIDETNPAGENELQTEIDADFQPPAQTGTRPRKPLRKSHDSSLEKDFLQLFEKKPIQEDENHDDKQKGQHERQQFKSHEHITQQQPRNNSVNYKPQQLQQTCSHWPINSLLSATSPLSLETSIGSDCPEPLVFGGEYSQLPATQVPLACKGKRPSSEAANVCRSDAATQVSLACKGKRPSSEAANVCRSDAATQVSLACKGMRPSSEAAIVCRSDAATQVSLVCKALNIEALRAEEGEARLVWSSVGAKGRGETREPTDRHDYRM</sequence>
<proteinExistence type="predicted"/>
<feature type="compositionally biased region" description="Basic and acidic residues" evidence="1">
    <location>
        <begin position="139"/>
        <end position="165"/>
    </location>
</feature>
<name>A0ABQ9GCD3_9NEOP</name>
<comment type="caution">
    <text evidence="2">The sequence shown here is derived from an EMBL/GenBank/DDBJ whole genome shotgun (WGS) entry which is preliminary data.</text>
</comment>
<evidence type="ECO:0000313" key="2">
    <source>
        <dbReference type="EMBL" id="KAJ8869142.1"/>
    </source>
</evidence>
<organism evidence="2 3">
    <name type="scientific">Dryococelus australis</name>
    <dbReference type="NCBI Taxonomy" id="614101"/>
    <lineage>
        <taxon>Eukaryota</taxon>
        <taxon>Metazoa</taxon>
        <taxon>Ecdysozoa</taxon>
        <taxon>Arthropoda</taxon>
        <taxon>Hexapoda</taxon>
        <taxon>Insecta</taxon>
        <taxon>Pterygota</taxon>
        <taxon>Neoptera</taxon>
        <taxon>Polyneoptera</taxon>
        <taxon>Phasmatodea</taxon>
        <taxon>Verophasmatodea</taxon>
        <taxon>Anareolatae</taxon>
        <taxon>Phasmatidae</taxon>
        <taxon>Eurycanthinae</taxon>
        <taxon>Dryococelus</taxon>
    </lineage>
</organism>
<evidence type="ECO:0000256" key="1">
    <source>
        <dbReference type="SAM" id="MobiDB-lite"/>
    </source>
</evidence>
<feature type="region of interest" description="Disordered" evidence="1">
    <location>
        <begin position="139"/>
        <end position="181"/>
    </location>
</feature>
<feature type="compositionally biased region" description="Polar residues" evidence="1">
    <location>
        <begin position="166"/>
        <end position="181"/>
    </location>
</feature>
<gene>
    <name evidence="2" type="ORF">PR048_030710</name>
</gene>
<dbReference type="Proteomes" id="UP001159363">
    <property type="component" value="Chromosome 13"/>
</dbReference>
<reference evidence="2 3" key="1">
    <citation type="submission" date="2023-02" db="EMBL/GenBank/DDBJ databases">
        <title>LHISI_Scaffold_Assembly.</title>
        <authorList>
            <person name="Stuart O.P."/>
            <person name="Cleave R."/>
            <person name="Magrath M.J.L."/>
            <person name="Mikheyev A.S."/>
        </authorList>
    </citation>
    <scope>NUCLEOTIDE SEQUENCE [LARGE SCALE GENOMIC DNA]</scope>
    <source>
        <strain evidence="2">Daus_M_001</strain>
        <tissue evidence="2">Leg muscle</tissue>
    </source>
</reference>
<feature type="region of interest" description="Disordered" evidence="1">
    <location>
        <begin position="99"/>
        <end position="126"/>
    </location>
</feature>
<accession>A0ABQ9GCD3</accession>
<keyword evidence="3" id="KW-1185">Reference proteome</keyword>
<dbReference type="EMBL" id="JARBHB010000014">
    <property type="protein sequence ID" value="KAJ8869142.1"/>
    <property type="molecule type" value="Genomic_DNA"/>
</dbReference>
<protein>
    <submittedName>
        <fullName evidence="2">Uncharacterized protein</fullName>
    </submittedName>
</protein>
<evidence type="ECO:0000313" key="3">
    <source>
        <dbReference type="Proteomes" id="UP001159363"/>
    </source>
</evidence>